<gene>
    <name evidence="4" type="primary">kduD</name>
    <name evidence="4" type="ORF">BN59_00142</name>
</gene>
<dbReference type="PANTHER" id="PTHR44169:SF6">
    <property type="entry name" value="NADPH-DEPENDENT 1-ACYLDIHYDROXYACETONE PHOSPHATE REDUCTASE"/>
    <property type="match status" value="1"/>
</dbReference>
<evidence type="ECO:0000256" key="3">
    <source>
        <dbReference type="RuleBase" id="RU000363"/>
    </source>
</evidence>
<dbReference type="STRING" id="1034943.BN59_00142"/>
<name>A0A078KSE1_9GAMM</name>
<dbReference type="GO" id="GO:0016491">
    <property type="term" value="F:oxidoreductase activity"/>
    <property type="evidence" value="ECO:0007669"/>
    <property type="project" value="UniProtKB-KW"/>
</dbReference>
<protein>
    <submittedName>
        <fullName evidence="4">2-dehydro-3-deoxy-D-gluconate 5-dehydrogenase</fullName>
    </submittedName>
</protein>
<dbReference type="CDD" id="cd05374">
    <property type="entry name" value="17beta-HSD-like_SDR_c"/>
    <property type="match status" value="1"/>
</dbReference>
<dbReference type="AlphaFoldDB" id="A0A078KSE1"/>
<dbReference type="PRINTS" id="PR00081">
    <property type="entry name" value="GDHRDH"/>
</dbReference>
<evidence type="ECO:0000313" key="4">
    <source>
        <dbReference type="EMBL" id="CDZ75882.1"/>
    </source>
</evidence>
<keyword evidence="5" id="KW-1185">Reference proteome</keyword>
<dbReference type="InterPro" id="IPR002347">
    <property type="entry name" value="SDR_fam"/>
</dbReference>
<evidence type="ECO:0000313" key="5">
    <source>
        <dbReference type="Proteomes" id="UP000044071"/>
    </source>
</evidence>
<dbReference type="Pfam" id="PF00106">
    <property type="entry name" value="adh_short"/>
    <property type="match status" value="1"/>
</dbReference>
<accession>A0A078KSE1</accession>
<dbReference type="PROSITE" id="PS00061">
    <property type="entry name" value="ADH_SHORT"/>
    <property type="match status" value="1"/>
</dbReference>
<dbReference type="OrthoDB" id="9810734at2"/>
<dbReference type="SUPFAM" id="SSF51735">
    <property type="entry name" value="NAD(P)-binding Rossmann-fold domains"/>
    <property type="match status" value="1"/>
</dbReference>
<organism evidence="4 5">
    <name type="scientific">Legionella massiliensis</name>
    <dbReference type="NCBI Taxonomy" id="1034943"/>
    <lineage>
        <taxon>Bacteria</taxon>
        <taxon>Pseudomonadati</taxon>
        <taxon>Pseudomonadota</taxon>
        <taxon>Gammaproteobacteria</taxon>
        <taxon>Legionellales</taxon>
        <taxon>Legionellaceae</taxon>
        <taxon>Legionella</taxon>
    </lineage>
</organism>
<dbReference type="EMBL" id="CCSB01000001">
    <property type="protein sequence ID" value="CDZ75882.1"/>
    <property type="molecule type" value="Genomic_DNA"/>
</dbReference>
<comment type="similarity">
    <text evidence="1 3">Belongs to the short-chain dehydrogenases/reductases (SDR) family.</text>
</comment>
<evidence type="ECO:0000256" key="2">
    <source>
        <dbReference type="ARBA" id="ARBA00023002"/>
    </source>
</evidence>
<sequence length="283" mass="31638">MPQKTILITGCSSGIGHDTAIDLSRRGYQVIASCRKQDDLNKLQALGLEAVLMDMDDEESIVNAFAEVLDKTEGRIDVLINNAGYGQAGALEDIPRDAMRQQFETNVFGLMDLTRLAIPVMRKQGHGRIINISSLLGFVSMPFRGAYNASKYAVEGISDTLRLELKSSGIDVIAIQPGPIQSRFRDNVLDHSLKKIDKENSYFNQQYQEMLNGYRQQKEGSVFTQGTDAVIAKLLHAIEAKHPKAKYPVTFPSHLFAFLKRVLSTKMLDRLMSYLSRKELGPR</sequence>
<dbReference type="PRINTS" id="PR00080">
    <property type="entry name" value="SDRFAMILY"/>
</dbReference>
<keyword evidence="2" id="KW-0560">Oxidoreductase</keyword>
<proteinExistence type="inferred from homology"/>
<evidence type="ECO:0000256" key="1">
    <source>
        <dbReference type="ARBA" id="ARBA00006484"/>
    </source>
</evidence>
<dbReference type="RefSeq" id="WP_043872517.1">
    <property type="nucleotide sequence ID" value="NZ_CCVW01000001.1"/>
</dbReference>
<dbReference type="eggNOG" id="COG1028">
    <property type="taxonomic scope" value="Bacteria"/>
</dbReference>
<dbReference type="InterPro" id="IPR036291">
    <property type="entry name" value="NAD(P)-bd_dom_sf"/>
</dbReference>
<dbReference type="Proteomes" id="UP000044071">
    <property type="component" value="Unassembled WGS sequence"/>
</dbReference>
<reference evidence="4 5" key="1">
    <citation type="submission" date="2014-06" db="EMBL/GenBank/DDBJ databases">
        <authorList>
            <person name="Urmite Genomes Urmite Genomes"/>
        </authorList>
    </citation>
    <scope>NUCLEOTIDE SEQUENCE [LARGE SCALE GENOMIC DNA]</scope>
</reference>
<dbReference type="PANTHER" id="PTHR44169">
    <property type="entry name" value="NADPH-DEPENDENT 1-ACYLDIHYDROXYACETONE PHOSPHATE REDUCTASE"/>
    <property type="match status" value="1"/>
</dbReference>
<dbReference type="Gene3D" id="3.40.50.720">
    <property type="entry name" value="NAD(P)-binding Rossmann-like Domain"/>
    <property type="match status" value="1"/>
</dbReference>
<dbReference type="InterPro" id="IPR020904">
    <property type="entry name" value="Sc_DH/Rdtase_CS"/>
</dbReference>